<comment type="similarity">
    <text evidence="2">Belongs to the vinculin/alpha-catenin family.</text>
</comment>
<evidence type="ECO:0000256" key="1">
    <source>
        <dbReference type="ARBA" id="ARBA00004496"/>
    </source>
</evidence>
<dbReference type="SUPFAM" id="SSF47220">
    <property type="entry name" value="alpha-catenin/vinculin-like"/>
    <property type="match status" value="1"/>
</dbReference>
<feature type="non-terminal residue" evidence="5">
    <location>
        <position position="1"/>
    </location>
</feature>
<dbReference type="Gene3D" id="1.20.120.230">
    <property type="entry name" value="Alpha-catenin/vinculin-like"/>
    <property type="match status" value="1"/>
</dbReference>
<proteinExistence type="inferred from homology"/>
<dbReference type="GO" id="GO:0008013">
    <property type="term" value="F:beta-catenin binding"/>
    <property type="evidence" value="ECO:0007669"/>
    <property type="project" value="TreeGrafter"/>
</dbReference>
<feature type="compositionally biased region" description="Basic residues" evidence="4">
    <location>
        <begin position="155"/>
        <end position="165"/>
    </location>
</feature>
<dbReference type="GO" id="GO:0098609">
    <property type="term" value="P:cell-cell adhesion"/>
    <property type="evidence" value="ECO:0007669"/>
    <property type="project" value="TreeGrafter"/>
</dbReference>
<organism evidence="5 6">
    <name type="scientific">Tachuris rubrigastra</name>
    <dbReference type="NCBI Taxonomy" id="495162"/>
    <lineage>
        <taxon>Eukaryota</taxon>
        <taxon>Metazoa</taxon>
        <taxon>Chordata</taxon>
        <taxon>Craniata</taxon>
        <taxon>Vertebrata</taxon>
        <taxon>Euteleostomi</taxon>
        <taxon>Archelosauria</taxon>
        <taxon>Archosauria</taxon>
        <taxon>Dinosauria</taxon>
        <taxon>Saurischia</taxon>
        <taxon>Theropoda</taxon>
        <taxon>Coelurosauria</taxon>
        <taxon>Aves</taxon>
        <taxon>Neognathae</taxon>
        <taxon>Neoaves</taxon>
        <taxon>Telluraves</taxon>
        <taxon>Australaves</taxon>
        <taxon>Passeriformes</taxon>
        <taxon>Tyrannidae</taxon>
        <taxon>Tachuris</taxon>
    </lineage>
</organism>
<evidence type="ECO:0000313" key="5">
    <source>
        <dbReference type="EMBL" id="NWR35629.1"/>
    </source>
</evidence>
<dbReference type="InterPro" id="IPR006077">
    <property type="entry name" value="Vinculin/catenin"/>
</dbReference>
<gene>
    <name evidence="5" type="primary">Vcl_1</name>
    <name evidence="5" type="ORF">TACRUB_R15582</name>
</gene>
<reference evidence="5 6" key="1">
    <citation type="submission" date="2019-09" db="EMBL/GenBank/DDBJ databases">
        <title>Bird 10,000 Genomes (B10K) Project - Family phase.</title>
        <authorList>
            <person name="Zhang G."/>
        </authorList>
    </citation>
    <scope>NUCLEOTIDE SEQUENCE [LARGE SCALE GENOMIC DNA]</scope>
    <source>
        <strain evidence="5">B10K-CU-031-13</strain>
        <tissue evidence="5">Muscle</tissue>
    </source>
</reference>
<dbReference type="Proteomes" id="UP000540952">
    <property type="component" value="Unassembled WGS sequence"/>
</dbReference>
<dbReference type="InterPro" id="IPR036723">
    <property type="entry name" value="Alpha-catenin/vinculin-like_sf"/>
</dbReference>
<dbReference type="GO" id="GO:0005912">
    <property type="term" value="C:adherens junction"/>
    <property type="evidence" value="ECO:0007669"/>
    <property type="project" value="TreeGrafter"/>
</dbReference>
<comment type="subcellular location">
    <subcellularLocation>
        <location evidence="1">Cytoplasm</location>
    </subcellularLocation>
</comment>
<accession>A0A7K4WM15</accession>
<dbReference type="PANTHER" id="PTHR18914">
    <property type="entry name" value="ALPHA CATENIN"/>
    <property type="match status" value="1"/>
</dbReference>
<dbReference type="GO" id="GO:0005737">
    <property type="term" value="C:cytoplasm"/>
    <property type="evidence" value="ECO:0007669"/>
    <property type="project" value="UniProtKB-SubCell"/>
</dbReference>
<keyword evidence="3" id="KW-0963">Cytoplasm</keyword>
<sequence length="172" mass="18886">IASDGQVVVRFGHILAKQCLDQRCSTELLRASEHTHTLSSQLSIVARVKAVTGDSKASSELLLSNAQNLVQAVRHLLRAAEAASVRGLGQSSPDPEAEEVAAFCLQWKKNLLWHRAKEALNSNRDELGLRKTREAKAEPTLMALGQEPPPQSRNIPKHPSPRKGHTAMDRHL</sequence>
<evidence type="ECO:0000256" key="3">
    <source>
        <dbReference type="ARBA" id="ARBA00022490"/>
    </source>
</evidence>
<dbReference type="AlphaFoldDB" id="A0A7K4WM15"/>
<feature type="non-terminal residue" evidence="5">
    <location>
        <position position="172"/>
    </location>
</feature>
<evidence type="ECO:0000313" key="6">
    <source>
        <dbReference type="Proteomes" id="UP000540952"/>
    </source>
</evidence>
<dbReference type="Pfam" id="PF01044">
    <property type="entry name" value="Vinculin"/>
    <property type="match status" value="1"/>
</dbReference>
<dbReference type="GO" id="GO:0051015">
    <property type="term" value="F:actin filament binding"/>
    <property type="evidence" value="ECO:0007669"/>
    <property type="project" value="InterPro"/>
</dbReference>
<dbReference type="GO" id="GO:0016342">
    <property type="term" value="C:catenin complex"/>
    <property type="evidence" value="ECO:0007669"/>
    <property type="project" value="TreeGrafter"/>
</dbReference>
<evidence type="ECO:0000256" key="2">
    <source>
        <dbReference type="ARBA" id="ARBA00008376"/>
    </source>
</evidence>
<name>A0A7K4WM15_9TYRA</name>
<feature type="region of interest" description="Disordered" evidence="4">
    <location>
        <begin position="127"/>
        <end position="172"/>
    </location>
</feature>
<keyword evidence="6" id="KW-1185">Reference proteome</keyword>
<dbReference type="PANTHER" id="PTHR18914:SF30">
    <property type="entry name" value="VINCULIN_ALPHA-CATENIN FAMILY MEMBER 1"/>
    <property type="match status" value="1"/>
</dbReference>
<dbReference type="EMBL" id="VZRD01000265">
    <property type="protein sequence ID" value="NWR35629.1"/>
    <property type="molecule type" value="Genomic_DNA"/>
</dbReference>
<feature type="compositionally biased region" description="Basic and acidic residues" evidence="4">
    <location>
        <begin position="127"/>
        <end position="137"/>
    </location>
</feature>
<dbReference type="GO" id="GO:0016477">
    <property type="term" value="P:cell migration"/>
    <property type="evidence" value="ECO:0007669"/>
    <property type="project" value="TreeGrafter"/>
</dbReference>
<protein>
    <submittedName>
        <fullName evidence="5">VINC protein</fullName>
    </submittedName>
</protein>
<comment type="caution">
    <text evidence="5">The sequence shown here is derived from an EMBL/GenBank/DDBJ whole genome shotgun (WGS) entry which is preliminary data.</text>
</comment>
<evidence type="ECO:0000256" key="4">
    <source>
        <dbReference type="SAM" id="MobiDB-lite"/>
    </source>
</evidence>